<organism evidence="8 9">
    <name type="scientific">Leucosporidium creatinivorum</name>
    <dbReference type="NCBI Taxonomy" id="106004"/>
    <lineage>
        <taxon>Eukaryota</taxon>
        <taxon>Fungi</taxon>
        <taxon>Dikarya</taxon>
        <taxon>Basidiomycota</taxon>
        <taxon>Pucciniomycotina</taxon>
        <taxon>Microbotryomycetes</taxon>
        <taxon>Leucosporidiales</taxon>
        <taxon>Leucosporidium</taxon>
    </lineage>
</organism>
<sequence length="470" mass="51705">MAAPSPFPSTPTLILDNGAHSIKAMYSNQEEPSVYRNSIIRSKTEKRNYVADELDECKDFGGLVFRMAHERGILTNWEVEKTVWDRVFSAKGRGMQVDPSTTPLLITEPVFNLGNVRENHDQMLFEEWEFERICRVPGPALIPWGTDAGGGAAEAPECVLVVDAGFSFTHVVPVVRGSIVNAGVRRIDAGGKLLTNHLKELVSFRQWYMMDQTSVIEHAKEECCYVSNEWERDWETANSSLTNPIVRSYVLPDFLPDSTNKLGFVRPPPTGNTPPPTPPLAEDAMVVDGAPQKKSAEEEQLLQMNNERFTVPEVLFNPSTIDLNQGGIHETIAHSISALPEELRGMFWSNIVCVGGSSGFAGFGDRLRSELRKLAPPEFPVRVTVSTSPTLTTALSAASALTGSSLPSVSSAAPSAKREQFAQSLKDAFVTRQEYLEAGASVSRRKFGRWYVGEKRLREECGLGRGAGDS</sequence>
<comment type="similarity">
    <text evidence="2">Belongs to the actin family. ARP6 subfamily.</text>
</comment>
<dbReference type="Gene3D" id="2.30.36.70">
    <property type="entry name" value="Actin, Chain A, domain 2"/>
    <property type="match status" value="1"/>
</dbReference>
<dbReference type="InParanoid" id="A0A1Y2ENH9"/>
<gene>
    <name evidence="8" type="ORF">BCR35DRAFT_281833</name>
</gene>
<dbReference type="AlphaFoldDB" id="A0A1Y2ENH9"/>
<dbReference type="InterPro" id="IPR004000">
    <property type="entry name" value="Actin"/>
</dbReference>
<dbReference type="SMART" id="SM00268">
    <property type="entry name" value="ACTIN"/>
    <property type="match status" value="1"/>
</dbReference>
<evidence type="ECO:0000313" key="9">
    <source>
        <dbReference type="Proteomes" id="UP000193467"/>
    </source>
</evidence>
<dbReference type="OrthoDB" id="6220758at2759"/>
<dbReference type="SUPFAM" id="SSF53067">
    <property type="entry name" value="Actin-like ATPase domain"/>
    <property type="match status" value="2"/>
</dbReference>
<keyword evidence="4" id="KW-0963">Cytoplasm</keyword>
<evidence type="ECO:0000256" key="2">
    <source>
        <dbReference type="ARBA" id="ARBA00005665"/>
    </source>
</evidence>
<dbReference type="CDD" id="cd10210">
    <property type="entry name" value="ASKHA_NBD_Arp6"/>
    <property type="match status" value="1"/>
</dbReference>
<dbReference type="EMBL" id="MCGR01000048">
    <property type="protein sequence ID" value="ORY73107.1"/>
    <property type="molecule type" value="Genomic_DNA"/>
</dbReference>
<dbReference type="STRING" id="106004.A0A1Y2ENH9"/>
<dbReference type="Pfam" id="PF00022">
    <property type="entry name" value="Actin"/>
    <property type="match status" value="1"/>
</dbReference>
<comment type="function">
    <text evidence="5">Component of the SWR1 complex which mediates the ATP-dependent exchange of histone H2A for the H2A variant HZT1 leading to transcriptional regulation of selected genes by chromatin remodeling. Involved in chromosome stability.</text>
</comment>
<accession>A0A1Y2ENH9</accession>
<comment type="subunit">
    <text evidence="6">Component of the SWR1 chromatin remodeling complex.</text>
</comment>
<keyword evidence="9" id="KW-1185">Reference proteome</keyword>
<name>A0A1Y2ENH9_9BASI</name>
<proteinExistence type="inferred from homology"/>
<dbReference type="InterPro" id="IPR043129">
    <property type="entry name" value="ATPase_NBD"/>
</dbReference>
<dbReference type="Gene3D" id="3.30.420.40">
    <property type="match status" value="2"/>
</dbReference>
<evidence type="ECO:0000256" key="1">
    <source>
        <dbReference type="ARBA" id="ARBA00004496"/>
    </source>
</evidence>
<evidence type="ECO:0000256" key="3">
    <source>
        <dbReference type="ARBA" id="ARBA00018633"/>
    </source>
</evidence>
<dbReference type="FunFam" id="3.90.640.10:FF:000014">
    <property type="entry name" value="Putative actin-related protein 6"/>
    <property type="match status" value="1"/>
</dbReference>
<dbReference type="Gene3D" id="3.90.640.10">
    <property type="entry name" value="Actin, Chain A, domain 4"/>
    <property type="match status" value="1"/>
</dbReference>
<reference evidence="8 9" key="1">
    <citation type="submission" date="2016-07" db="EMBL/GenBank/DDBJ databases">
        <title>Pervasive Adenine N6-methylation of Active Genes in Fungi.</title>
        <authorList>
            <consortium name="DOE Joint Genome Institute"/>
            <person name="Mondo S.J."/>
            <person name="Dannebaum R.O."/>
            <person name="Kuo R.C."/>
            <person name="Labutti K."/>
            <person name="Haridas S."/>
            <person name="Kuo A."/>
            <person name="Salamov A."/>
            <person name="Ahrendt S.R."/>
            <person name="Lipzen A."/>
            <person name="Sullivan W."/>
            <person name="Andreopoulos W.B."/>
            <person name="Clum A."/>
            <person name="Lindquist E."/>
            <person name="Daum C."/>
            <person name="Ramamoorthy G.K."/>
            <person name="Gryganskyi A."/>
            <person name="Culley D."/>
            <person name="Magnuson J.K."/>
            <person name="James T.Y."/>
            <person name="O'Malley M.A."/>
            <person name="Stajich J.E."/>
            <person name="Spatafora J.W."/>
            <person name="Visel A."/>
            <person name="Grigoriev I.V."/>
        </authorList>
    </citation>
    <scope>NUCLEOTIDE SEQUENCE [LARGE SCALE GENOMIC DNA]</scope>
    <source>
        <strain evidence="8 9">62-1032</strain>
    </source>
</reference>
<protein>
    <recommendedName>
        <fullName evidence="3">Actin-like protein ARP6</fullName>
    </recommendedName>
    <alternativeName>
        <fullName evidence="7">Actin-like protein arp6</fullName>
    </alternativeName>
</protein>
<comment type="caution">
    <text evidence="8">The sequence shown here is derived from an EMBL/GenBank/DDBJ whole genome shotgun (WGS) entry which is preliminary data.</text>
</comment>
<comment type="subcellular location">
    <subcellularLocation>
        <location evidence="1">Cytoplasm</location>
    </subcellularLocation>
</comment>
<dbReference type="Proteomes" id="UP000193467">
    <property type="component" value="Unassembled WGS sequence"/>
</dbReference>
<evidence type="ECO:0000256" key="7">
    <source>
        <dbReference type="ARBA" id="ARBA00073820"/>
    </source>
</evidence>
<dbReference type="PANTHER" id="PTHR11937">
    <property type="entry name" value="ACTIN"/>
    <property type="match status" value="1"/>
</dbReference>
<dbReference type="GO" id="GO:0005737">
    <property type="term" value="C:cytoplasm"/>
    <property type="evidence" value="ECO:0007669"/>
    <property type="project" value="UniProtKB-SubCell"/>
</dbReference>
<evidence type="ECO:0000256" key="4">
    <source>
        <dbReference type="ARBA" id="ARBA00022490"/>
    </source>
</evidence>
<evidence type="ECO:0000256" key="6">
    <source>
        <dbReference type="ARBA" id="ARBA00063309"/>
    </source>
</evidence>
<dbReference type="GO" id="GO:0005634">
    <property type="term" value="C:nucleus"/>
    <property type="evidence" value="ECO:0007669"/>
    <property type="project" value="UniProtKB-ARBA"/>
</dbReference>
<dbReference type="FunCoup" id="A0A1Y2ENH9">
    <property type="interactions" value="130"/>
</dbReference>
<evidence type="ECO:0000313" key="8">
    <source>
        <dbReference type="EMBL" id="ORY73107.1"/>
    </source>
</evidence>
<evidence type="ECO:0000256" key="5">
    <source>
        <dbReference type="ARBA" id="ARBA00025222"/>
    </source>
</evidence>